<reference evidence="1" key="1">
    <citation type="journal article" date="2015" name="Nature">
        <title>Complex archaea that bridge the gap between prokaryotes and eukaryotes.</title>
        <authorList>
            <person name="Spang A."/>
            <person name="Saw J.H."/>
            <person name="Jorgensen S.L."/>
            <person name="Zaremba-Niedzwiedzka K."/>
            <person name="Martijn J."/>
            <person name="Lind A.E."/>
            <person name="van Eijk R."/>
            <person name="Schleper C."/>
            <person name="Guy L."/>
            <person name="Ettema T.J."/>
        </authorList>
    </citation>
    <scope>NUCLEOTIDE SEQUENCE</scope>
</reference>
<sequence>ISLLLAMLLLALLASGNLVQVREKAQAKQAEIAWQQQQNERRLDDLRANKDENFAEAGRLRAEGGAEEALARLKMVQEVDPDYAGLDEALEQTQKTVTKQREAKLLADQQAAAAAAAAAALAADDTTAAGLRGYERAWKSEIGRELTRSSRIRRFGLGLSDSDVDRLVAALGHEALQPLIDRHGDIDYPSRVILRLARSLPALWPLVRLSLRHPLASLQMLRALIPGG</sequence>
<proteinExistence type="predicted"/>
<evidence type="ECO:0000313" key="1">
    <source>
        <dbReference type="EMBL" id="KKK79545.1"/>
    </source>
</evidence>
<dbReference type="Gene3D" id="3.50.50.60">
    <property type="entry name" value="FAD/NAD(P)-binding domain"/>
    <property type="match status" value="1"/>
</dbReference>
<protein>
    <submittedName>
        <fullName evidence="1">Uncharacterized protein</fullName>
    </submittedName>
</protein>
<dbReference type="EMBL" id="LAZR01053977">
    <property type="protein sequence ID" value="KKK79545.1"/>
    <property type="molecule type" value="Genomic_DNA"/>
</dbReference>
<accession>A0A0F8Z0F2</accession>
<gene>
    <name evidence="1" type="ORF">LCGC14_2832410</name>
</gene>
<organism evidence="1">
    <name type="scientific">marine sediment metagenome</name>
    <dbReference type="NCBI Taxonomy" id="412755"/>
    <lineage>
        <taxon>unclassified sequences</taxon>
        <taxon>metagenomes</taxon>
        <taxon>ecological metagenomes</taxon>
    </lineage>
</organism>
<dbReference type="InterPro" id="IPR036188">
    <property type="entry name" value="FAD/NAD-bd_sf"/>
</dbReference>
<comment type="caution">
    <text evidence="1">The sequence shown here is derived from an EMBL/GenBank/DDBJ whole genome shotgun (WGS) entry which is preliminary data.</text>
</comment>
<dbReference type="AlphaFoldDB" id="A0A0F8Z0F2"/>
<name>A0A0F8Z0F2_9ZZZZ</name>
<feature type="non-terminal residue" evidence="1">
    <location>
        <position position="1"/>
    </location>
</feature>